<accession>A0A0G0P2A5</accession>
<feature type="region of interest" description="Disordered" evidence="1">
    <location>
        <begin position="434"/>
        <end position="494"/>
    </location>
</feature>
<reference evidence="2 3" key="1">
    <citation type="journal article" date="2015" name="Nature">
        <title>rRNA introns, odd ribosomes, and small enigmatic genomes across a large radiation of phyla.</title>
        <authorList>
            <person name="Brown C.T."/>
            <person name="Hug L.A."/>
            <person name="Thomas B.C."/>
            <person name="Sharon I."/>
            <person name="Castelle C.J."/>
            <person name="Singh A."/>
            <person name="Wilkins M.J."/>
            <person name="Williams K.H."/>
            <person name="Banfield J.F."/>
        </authorList>
    </citation>
    <scope>NUCLEOTIDE SEQUENCE [LARGE SCALE GENOMIC DNA]</scope>
</reference>
<sequence>MDAKSTLRINEEPNEFDDHILDLMGNSFNFSHEKGMAEWLKNSVDAYLREQTPDSKQLIIFRFFDGVTEPLRIECLDFVGMSALDINKALKRWGDPKAAKRGMDIKVFGGHGNGGKFYMRQMFKESFFITYRDGNLNIFGFNERKKYGFASGYKDKKCTWKEALKVAGVDISEIPEDKLKLLSAGETGFTLIRGTSPKKIVGKRISVGRIMERFKYHPQARRPLKFCRVQVAYNGKVVINQVKMDEIESLPDFVGPFVYEMPETLTFEEGGKTKTVKISDSKYPGKLELKTSAIPFGHSSNSRIELNCVDITGEVGVIASYRMHELGFLKHYPQAQFIYGECECPILEREDGNSIQNDREKLVSDSDETKALLGWIAEKVDGLASEISAVEEKQKERSDYKATQEFNDILNKWKDQFMSKIFAEVFGGINKGNSTGGLGDDGFGGGNRDKSKEKGGLGSGAGNGGGEGDEKKKSPRFPRVLLSGQDDPLSPGSPVTFSDRHYPVEQRQQDVNEGVYWINLEKPLAKKIIEKYTVDSPRWRSYLFERYVDIFMKEAIWRLAKHEGGTIRPEIADSEIMKIISIVYDKASVDLENFLLDDKYRKEEN</sequence>
<dbReference type="EMBL" id="LBVU01000003">
    <property type="protein sequence ID" value="KKQ92229.1"/>
    <property type="molecule type" value="Genomic_DNA"/>
</dbReference>
<gene>
    <name evidence="2" type="ORF">UT17_C0003G0252</name>
</gene>
<evidence type="ECO:0000313" key="2">
    <source>
        <dbReference type="EMBL" id="KKQ92229.1"/>
    </source>
</evidence>
<dbReference type="STRING" id="1618572.UT17_C0003G0252"/>
<organism evidence="2 3">
    <name type="scientific">Candidatus Woesebacteria bacterium GW2011_GWB1_39_10</name>
    <dbReference type="NCBI Taxonomy" id="1618572"/>
    <lineage>
        <taxon>Bacteria</taxon>
        <taxon>Candidatus Woeseibacteriota</taxon>
    </lineage>
</organism>
<name>A0A0G0P2A5_9BACT</name>
<feature type="compositionally biased region" description="Gly residues" evidence="1">
    <location>
        <begin position="456"/>
        <end position="466"/>
    </location>
</feature>
<protein>
    <submittedName>
        <fullName evidence="2">Uncharacterized protein</fullName>
    </submittedName>
</protein>
<dbReference type="Proteomes" id="UP000034774">
    <property type="component" value="Unassembled WGS sequence"/>
</dbReference>
<proteinExistence type="predicted"/>
<feature type="compositionally biased region" description="Gly residues" evidence="1">
    <location>
        <begin position="434"/>
        <end position="446"/>
    </location>
</feature>
<evidence type="ECO:0000313" key="3">
    <source>
        <dbReference type="Proteomes" id="UP000034774"/>
    </source>
</evidence>
<dbReference type="AlphaFoldDB" id="A0A0G0P2A5"/>
<comment type="caution">
    <text evidence="2">The sequence shown here is derived from an EMBL/GenBank/DDBJ whole genome shotgun (WGS) entry which is preliminary data.</text>
</comment>
<evidence type="ECO:0000256" key="1">
    <source>
        <dbReference type="SAM" id="MobiDB-lite"/>
    </source>
</evidence>